<proteinExistence type="predicted"/>
<dbReference type="SUPFAM" id="SSF46689">
    <property type="entry name" value="Homeodomain-like"/>
    <property type="match status" value="1"/>
</dbReference>
<accession>A0ABW1S1I2</accession>
<evidence type="ECO:0000256" key="1">
    <source>
        <dbReference type="ARBA" id="ARBA00023125"/>
    </source>
</evidence>
<dbReference type="Proteomes" id="UP001596282">
    <property type="component" value="Unassembled WGS sequence"/>
</dbReference>
<dbReference type="EMBL" id="JBHSSC010000041">
    <property type="protein sequence ID" value="MFC6181705.1"/>
    <property type="molecule type" value="Genomic_DNA"/>
</dbReference>
<feature type="domain" description="HTH tetR-type" evidence="3">
    <location>
        <begin position="3"/>
        <end position="63"/>
    </location>
</feature>
<evidence type="ECO:0000259" key="3">
    <source>
        <dbReference type="PROSITE" id="PS50977"/>
    </source>
</evidence>
<evidence type="ECO:0000256" key="2">
    <source>
        <dbReference type="PROSITE-ProRule" id="PRU00335"/>
    </source>
</evidence>
<dbReference type="InterPro" id="IPR012738">
    <property type="entry name" value="Tscrpt_reg_DhaS"/>
</dbReference>
<keyword evidence="4" id="KW-0808">Transferase</keyword>
<keyword evidence="5" id="KW-1185">Reference proteome</keyword>
<dbReference type="RefSeq" id="WP_137627992.1">
    <property type="nucleotide sequence ID" value="NZ_BJDJ01000005.1"/>
</dbReference>
<reference evidence="5" key="1">
    <citation type="journal article" date="2019" name="Int. J. Syst. Evol. Microbiol.">
        <title>The Global Catalogue of Microorganisms (GCM) 10K type strain sequencing project: providing services to taxonomists for standard genome sequencing and annotation.</title>
        <authorList>
            <consortium name="The Broad Institute Genomics Platform"/>
            <consortium name="The Broad Institute Genome Sequencing Center for Infectious Disease"/>
            <person name="Wu L."/>
            <person name="Ma J."/>
        </authorList>
    </citation>
    <scope>NUCLEOTIDE SEQUENCE [LARGE SCALE GENOMIC DNA]</scope>
    <source>
        <strain evidence="5">CCM 8933</strain>
    </source>
</reference>
<keyword evidence="4" id="KW-0418">Kinase</keyword>
<dbReference type="Pfam" id="PF00440">
    <property type="entry name" value="TetR_N"/>
    <property type="match status" value="1"/>
</dbReference>
<keyword evidence="1 2" id="KW-0238">DNA-binding</keyword>
<gene>
    <name evidence="4" type="primary">dhaS</name>
    <name evidence="4" type="ORF">ACFP5Y_10765</name>
</gene>
<dbReference type="InterPro" id="IPR001647">
    <property type="entry name" value="HTH_TetR"/>
</dbReference>
<protein>
    <submittedName>
        <fullName evidence="4">Dihydroxyacetone kinase transcriptional activator DhaS</fullName>
    </submittedName>
</protein>
<feature type="DNA-binding region" description="H-T-H motif" evidence="2">
    <location>
        <begin position="26"/>
        <end position="45"/>
    </location>
</feature>
<dbReference type="InterPro" id="IPR050624">
    <property type="entry name" value="HTH-type_Tx_Regulator"/>
</dbReference>
<evidence type="ECO:0000313" key="4">
    <source>
        <dbReference type="EMBL" id="MFC6181705.1"/>
    </source>
</evidence>
<organism evidence="4 5">
    <name type="scientific">Lactiplantibacillus daowaiensis</name>
    <dbReference type="NCBI Taxonomy" id="2559918"/>
    <lineage>
        <taxon>Bacteria</taxon>
        <taxon>Bacillati</taxon>
        <taxon>Bacillota</taxon>
        <taxon>Bacilli</taxon>
        <taxon>Lactobacillales</taxon>
        <taxon>Lactobacillaceae</taxon>
        <taxon>Lactiplantibacillus</taxon>
    </lineage>
</organism>
<name>A0ABW1S1I2_9LACO</name>
<comment type="caution">
    <text evidence="4">The sequence shown here is derived from an EMBL/GenBank/DDBJ whole genome shotgun (WGS) entry which is preliminary data.</text>
</comment>
<evidence type="ECO:0000313" key="5">
    <source>
        <dbReference type="Proteomes" id="UP001596282"/>
    </source>
</evidence>
<dbReference type="Gene3D" id="1.10.357.10">
    <property type="entry name" value="Tetracycline Repressor, domain 2"/>
    <property type="match status" value="1"/>
</dbReference>
<dbReference type="PANTHER" id="PTHR43479">
    <property type="entry name" value="ACREF/ENVCD OPERON REPRESSOR-RELATED"/>
    <property type="match status" value="1"/>
</dbReference>
<dbReference type="PANTHER" id="PTHR43479:SF7">
    <property type="entry name" value="TETR-FAMILY TRANSCRIPTIONAL REGULATOR"/>
    <property type="match status" value="1"/>
</dbReference>
<dbReference type="GO" id="GO:0016301">
    <property type="term" value="F:kinase activity"/>
    <property type="evidence" value="ECO:0007669"/>
    <property type="project" value="UniProtKB-KW"/>
</dbReference>
<sequence length="175" mass="20016">MAYITKKKIAQAFQQVVLAKGFERTSVTAVMDTAHLRRQTFYDYFQDKYELLAWFIDDTMTETVEHNLNYLKWPEIIKLVCYELDANRQFYAECINTQHEIDVTALIANHLAYLVTHLTPACADVQAADALIWLLCLGIAQSLVHNITTNHPEDYEQLAGAALTAIQMTLQMLTN</sequence>
<dbReference type="NCBIfam" id="TIGR02366">
    <property type="entry name" value="DHAK_reg"/>
    <property type="match status" value="1"/>
</dbReference>
<dbReference type="InterPro" id="IPR009057">
    <property type="entry name" value="Homeodomain-like_sf"/>
</dbReference>
<dbReference type="PROSITE" id="PS50977">
    <property type="entry name" value="HTH_TETR_2"/>
    <property type="match status" value="1"/>
</dbReference>